<dbReference type="Proteomes" id="UP001216674">
    <property type="component" value="Unassembled WGS sequence"/>
</dbReference>
<dbReference type="Gene3D" id="3.10.450.50">
    <property type="match status" value="1"/>
</dbReference>
<dbReference type="Pfam" id="PF13577">
    <property type="entry name" value="SnoaL_4"/>
    <property type="match status" value="1"/>
</dbReference>
<protein>
    <submittedName>
        <fullName evidence="2">Nuclear transport factor 2 family protein</fullName>
    </submittedName>
</protein>
<gene>
    <name evidence="2" type="ORF">P3W85_40590</name>
</gene>
<keyword evidence="3" id="KW-1185">Reference proteome</keyword>
<dbReference type="InterPro" id="IPR037401">
    <property type="entry name" value="SnoaL-like"/>
</dbReference>
<proteinExistence type="predicted"/>
<sequence>MDALTQLQRRLAHLEAGEAIRALKHRYLRACDDKDPLAMRACFVPEGAHIHYDRIGSFNSGEALAQCFAELGCRPSLLEMHFAGHADIVVEDAGLARGTWDLAYLGLDQLAGISTFLTGRYADEYALVDGVWLIRSTVFTTRVLTQGSVPVGSWGGSLGASSGAVTERVMSSRGASRG</sequence>
<dbReference type="InterPro" id="IPR032710">
    <property type="entry name" value="NTF2-like_dom_sf"/>
</dbReference>
<accession>A0ABT6B323</accession>
<name>A0ABT6B323_9BURK</name>
<evidence type="ECO:0000259" key="1">
    <source>
        <dbReference type="Pfam" id="PF13577"/>
    </source>
</evidence>
<feature type="domain" description="SnoaL-like" evidence="1">
    <location>
        <begin position="13"/>
        <end position="136"/>
    </location>
</feature>
<comment type="caution">
    <text evidence="2">The sequence shown here is derived from an EMBL/GenBank/DDBJ whole genome shotgun (WGS) entry which is preliminary data.</text>
</comment>
<reference evidence="2 3" key="1">
    <citation type="submission" date="2023-03" db="EMBL/GenBank/DDBJ databases">
        <title>Draft assemblies of triclosan tolerant bacteria isolated from returned activated sludge.</title>
        <authorList>
            <person name="Van Hamelsveld S."/>
        </authorList>
    </citation>
    <scope>NUCLEOTIDE SEQUENCE [LARGE SCALE GENOMIC DNA]</scope>
    <source>
        <strain evidence="2 3">GW210010_S58</strain>
    </source>
</reference>
<organism evidence="2 3">
    <name type="scientific">Cupriavidus basilensis</name>
    <dbReference type="NCBI Taxonomy" id="68895"/>
    <lineage>
        <taxon>Bacteria</taxon>
        <taxon>Pseudomonadati</taxon>
        <taxon>Pseudomonadota</taxon>
        <taxon>Betaproteobacteria</taxon>
        <taxon>Burkholderiales</taxon>
        <taxon>Burkholderiaceae</taxon>
        <taxon>Cupriavidus</taxon>
    </lineage>
</organism>
<dbReference type="EMBL" id="JARJLM010000658">
    <property type="protein sequence ID" value="MDF3839193.1"/>
    <property type="molecule type" value="Genomic_DNA"/>
</dbReference>
<dbReference type="SUPFAM" id="SSF54427">
    <property type="entry name" value="NTF2-like"/>
    <property type="match status" value="1"/>
</dbReference>
<dbReference type="RefSeq" id="WP_276268959.1">
    <property type="nucleotide sequence ID" value="NZ_JARJLM010000658.1"/>
</dbReference>
<evidence type="ECO:0000313" key="2">
    <source>
        <dbReference type="EMBL" id="MDF3839193.1"/>
    </source>
</evidence>
<evidence type="ECO:0000313" key="3">
    <source>
        <dbReference type="Proteomes" id="UP001216674"/>
    </source>
</evidence>